<keyword evidence="3" id="KW-1185">Reference proteome</keyword>
<sequence length="249" mass="27111">MRWSPRRPSLRTSARTPPQLKLSRRLLPPPVGTNAVRLPAAPLPSPLSALPPHPFSEHRSPALPPHTPARPRHGSFRVPSRHRRPASSAPLLLPRVVPSLLAEEVVGLALPILHRVDVGERRGVLEHGVEAAESRGVVLAEERGWLAQHVQAPDDLLGEERRVLLLLVTVVFGPRLIAVGSPWRGARRPELLLLEEVALSFPDPPRGGVVLDLGSATCDGREEDGEGRKKTERKRMDGKGDGNGMVLTS</sequence>
<evidence type="ECO:0000313" key="2">
    <source>
        <dbReference type="EnsemblPlants" id="ORUFI01G28470.1"/>
    </source>
</evidence>
<evidence type="ECO:0000313" key="3">
    <source>
        <dbReference type="Proteomes" id="UP000008022"/>
    </source>
</evidence>
<organism evidence="2 3">
    <name type="scientific">Oryza rufipogon</name>
    <name type="common">Brownbeard rice</name>
    <name type="synonym">Asian wild rice</name>
    <dbReference type="NCBI Taxonomy" id="4529"/>
    <lineage>
        <taxon>Eukaryota</taxon>
        <taxon>Viridiplantae</taxon>
        <taxon>Streptophyta</taxon>
        <taxon>Embryophyta</taxon>
        <taxon>Tracheophyta</taxon>
        <taxon>Spermatophyta</taxon>
        <taxon>Magnoliopsida</taxon>
        <taxon>Liliopsida</taxon>
        <taxon>Poales</taxon>
        <taxon>Poaceae</taxon>
        <taxon>BOP clade</taxon>
        <taxon>Oryzoideae</taxon>
        <taxon>Oryzeae</taxon>
        <taxon>Oryzinae</taxon>
        <taxon>Oryza</taxon>
    </lineage>
</organism>
<dbReference type="Proteomes" id="UP000008022">
    <property type="component" value="Unassembled WGS sequence"/>
</dbReference>
<evidence type="ECO:0000256" key="1">
    <source>
        <dbReference type="SAM" id="MobiDB-lite"/>
    </source>
</evidence>
<feature type="region of interest" description="Disordered" evidence="1">
    <location>
        <begin position="1"/>
        <end position="84"/>
    </location>
</feature>
<feature type="region of interest" description="Disordered" evidence="1">
    <location>
        <begin position="214"/>
        <end position="249"/>
    </location>
</feature>
<feature type="compositionally biased region" description="Basic and acidic residues" evidence="1">
    <location>
        <begin position="226"/>
        <end position="240"/>
    </location>
</feature>
<protein>
    <submittedName>
        <fullName evidence="2">Uncharacterized protein</fullName>
    </submittedName>
</protein>
<dbReference type="AlphaFoldDB" id="A0A0E0N0C5"/>
<dbReference type="OMA" id="WLAQHVQ"/>
<reference evidence="3" key="1">
    <citation type="submission" date="2013-06" db="EMBL/GenBank/DDBJ databases">
        <authorList>
            <person name="Zhao Q."/>
        </authorList>
    </citation>
    <scope>NUCLEOTIDE SEQUENCE</scope>
    <source>
        <strain evidence="3">cv. W1943</strain>
    </source>
</reference>
<dbReference type="Gramene" id="ORUFI01G28470.1">
    <property type="protein sequence ID" value="ORUFI01G28470.1"/>
    <property type="gene ID" value="ORUFI01G28470"/>
</dbReference>
<reference evidence="2" key="2">
    <citation type="submission" date="2015-06" db="UniProtKB">
        <authorList>
            <consortium name="EnsemblPlants"/>
        </authorList>
    </citation>
    <scope>IDENTIFICATION</scope>
</reference>
<feature type="compositionally biased region" description="Pro residues" evidence="1">
    <location>
        <begin position="41"/>
        <end position="54"/>
    </location>
</feature>
<dbReference type="EnsemblPlants" id="ORUFI01G28470.1">
    <property type="protein sequence ID" value="ORUFI01G28470.1"/>
    <property type="gene ID" value="ORUFI01G28470"/>
</dbReference>
<feature type="compositionally biased region" description="Basic residues" evidence="1">
    <location>
        <begin position="69"/>
        <end position="84"/>
    </location>
</feature>
<accession>A0A0E0N0C5</accession>
<proteinExistence type="predicted"/>
<dbReference type="HOGENOM" id="CLU_073963_0_0_1"/>
<name>A0A0E0N0C5_ORYRU</name>